<comment type="caution">
    <text evidence="2">The sequence shown here is derived from an EMBL/GenBank/DDBJ whole genome shotgun (WGS) entry which is preliminary data.</text>
</comment>
<evidence type="ECO:0000313" key="3">
    <source>
        <dbReference type="Proteomes" id="UP000596742"/>
    </source>
</evidence>
<dbReference type="InterPro" id="IPR024810">
    <property type="entry name" value="MAB21L/cGLR"/>
</dbReference>
<protein>
    <recommendedName>
        <fullName evidence="1">Mab-21-like HhH/H2TH-like domain-containing protein</fullName>
    </recommendedName>
</protein>
<dbReference type="SMART" id="SM01265">
    <property type="entry name" value="Mab-21"/>
    <property type="match status" value="1"/>
</dbReference>
<gene>
    <name evidence="2" type="ORF">MGAL_10B020003</name>
</gene>
<evidence type="ECO:0000259" key="1">
    <source>
        <dbReference type="Pfam" id="PF20266"/>
    </source>
</evidence>
<name>A0A8B6FSG3_MYTGA</name>
<dbReference type="OrthoDB" id="6126910at2759"/>
<organism evidence="2 3">
    <name type="scientific">Mytilus galloprovincialis</name>
    <name type="common">Mediterranean mussel</name>
    <dbReference type="NCBI Taxonomy" id="29158"/>
    <lineage>
        <taxon>Eukaryota</taxon>
        <taxon>Metazoa</taxon>
        <taxon>Spiralia</taxon>
        <taxon>Lophotrochozoa</taxon>
        <taxon>Mollusca</taxon>
        <taxon>Bivalvia</taxon>
        <taxon>Autobranchia</taxon>
        <taxon>Pteriomorphia</taxon>
        <taxon>Mytilida</taxon>
        <taxon>Mytiloidea</taxon>
        <taxon>Mytilidae</taxon>
        <taxon>Mytilinae</taxon>
        <taxon>Mytilus</taxon>
    </lineage>
</organism>
<evidence type="ECO:0000313" key="2">
    <source>
        <dbReference type="EMBL" id="VDI53549.1"/>
    </source>
</evidence>
<dbReference type="InterPro" id="IPR046906">
    <property type="entry name" value="Mab-21_HhH/H2TH-like"/>
</dbReference>
<sequence length="625" mass="72804">MCQSIVGSVEHVKTIRLMNTVRDYLKNDTISACITSGSFGEGLEMKGSDIDVMTPIKLIEVYEDPNIPCNPYKICLAMTTDDTQPGFTLLRLLNNERVGKCDLCEDKGPDVFLANNSIKCLSLSECLTIVHGPCLSDEKGFFDFAICLHCKSWITPAIQWITRPNNGWPEDHVKTSIVQHGTLFVPIGVKGSANEDLEWRISFSVSEKFLIYTFTHAQLLCYALMKILLKDVIDVDLECKDLLCSYFIKTILFWISEECSPTIWRPENLISNYMRCFRRLIYYVETSVCPHYFIPEINLFENKINVHSKKILLNKLYILNSRGWQCILFSKRLSNFNELTFQRFLEPTLPHIEHVSALEKLLFSIIWPANGLLQNQSTPLKHIMHKVLSIESSKIKYLFSFYMSNTCWEKLKCISFEDISDNKFRYKQYKTCISSLLGSLRRDAVSGWLLLASFFYNIKCYHSAIYILQYSLFKLTPEKFQRCMKLSQVHNELLNLSIFKKMKIGKLMKFKMVDHVFYEEQSWLLPDELQIEGTMQNYRISPVVYAHFLRLLCNYRLKNTRQCRDYLLNLQTVIEENYFIITSFDKAVSYNLLGKVFQLIGDTVSAERAFIHSIVFELYSELDRL</sequence>
<keyword evidence="3" id="KW-1185">Reference proteome</keyword>
<reference evidence="2" key="1">
    <citation type="submission" date="2018-11" db="EMBL/GenBank/DDBJ databases">
        <authorList>
            <person name="Alioto T."/>
            <person name="Alioto T."/>
        </authorList>
    </citation>
    <scope>NUCLEOTIDE SEQUENCE</scope>
</reference>
<dbReference type="Gene3D" id="1.10.1410.40">
    <property type="match status" value="1"/>
</dbReference>
<dbReference type="Pfam" id="PF20266">
    <property type="entry name" value="Mab-21_C"/>
    <property type="match status" value="1"/>
</dbReference>
<dbReference type="AlphaFoldDB" id="A0A8B6FSG3"/>
<accession>A0A8B6FSG3</accession>
<dbReference type="Proteomes" id="UP000596742">
    <property type="component" value="Unassembled WGS sequence"/>
</dbReference>
<dbReference type="PANTHER" id="PTHR10656:SF69">
    <property type="entry name" value="MAB-21-LIKE HHH_H2TH-LIKE DOMAIN-CONTAINING PROTEIN"/>
    <property type="match status" value="1"/>
</dbReference>
<dbReference type="EMBL" id="UYJE01007308">
    <property type="protein sequence ID" value="VDI53549.1"/>
    <property type="molecule type" value="Genomic_DNA"/>
</dbReference>
<proteinExistence type="predicted"/>
<feature type="domain" description="Mab-21-like HhH/H2TH-like" evidence="1">
    <location>
        <begin position="221"/>
        <end position="315"/>
    </location>
</feature>
<dbReference type="PANTHER" id="PTHR10656">
    <property type="entry name" value="CELL FATE DETERMINING PROTEIN MAB21-RELATED"/>
    <property type="match status" value="1"/>
</dbReference>